<dbReference type="GO" id="GO:0005975">
    <property type="term" value="P:carbohydrate metabolic process"/>
    <property type="evidence" value="ECO:0007669"/>
    <property type="project" value="InterPro"/>
</dbReference>
<evidence type="ECO:0000256" key="1">
    <source>
        <dbReference type="ARBA" id="ARBA00007401"/>
    </source>
</evidence>
<dbReference type="SUPFAM" id="SSF49303">
    <property type="entry name" value="beta-Galactosidase/glucuronidase domain"/>
    <property type="match status" value="1"/>
</dbReference>
<dbReference type="InterPro" id="IPR006101">
    <property type="entry name" value="Glyco_hydro_2"/>
</dbReference>
<keyword evidence="2 8" id="KW-0378">Hydrolase</keyword>
<gene>
    <name evidence="8" type="ORF">ENS56_00155</name>
</gene>
<protein>
    <submittedName>
        <fullName evidence="8">Glycoside hydrolase family 2</fullName>
    </submittedName>
</protein>
<dbReference type="Gene3D" id="3.20.20.80">
    <property type="entry name" value="Glycosidases"/>
    <property type="match status" value="1"/>
</dbReference>
<dbReference type="Gene3D" id="2.60.120.260">
    <property type="entry name" value="Galactose-binding domain-like"/>
    <property type="match status" value="1"/>
</dbReference>
<dbReference type="EMBL" id="DSVI01000001">
    <property type="protein sequence ID" value="HGT46435.1"/>
    <property type="molecule type" value="Genomic_DNA"/>
</dbReference>
<dbReference type="PRINTS" id="PR00132">
    <property type="entry name" value="GLHYDRLASE2"/>
</dbReference>
<comment type="similarity">
    <text evidence="1">Belongs to the glycosyl hydrolase 2 family.</text>
</comment>
<dbReference type="InterPro" id="IPR026444">
    <property type="entry name" value="Secre_tail"/>
</dbReference>
<evidence type="ECO:0000256" key="3">
    <source>
        <dbReference type="ARBA" id="ARBA00023295"/>
    </source>
</evidence>
<evidence type="ECO:0000259" key="7">
    <source>
        <dbReference type="Pfam" id="PF18962"/>
    </source>
</evidence>
<reference evidence="8" key="1">
    <citation type="journal article" date="2020" name="mSystems">
        <title>Genome- and Community-Level Interaction Insights into Carbon Utilization and Element Cycling Functions of Hydrothermarchaeota in Hydrothermal Sediment.</title>
        <authorList>
            <person name="Zhou Z."/>
            <person name="Liu Y."/>
            <person name="Xu W."/>
            <person name="Pan J."/>
            <person name="Luo Z.H."/>
            <person name="Li M."/>
        </authorList>
    </citation>
    <scope>NUCLEOTIDE SEQUENCE [LARGE SCALE GENOMIC DNA]</scope>
    <source>
        <strain evidence="8">SpSt-500</strain>
    </source>
</reference>
<dbReference type="InterPro" id="IPR006103">
    <property type="entry name" value="Glyco_hydro_2_cat"/>
</dbReference>
<dbReference type="InterPro" id="IPR006104">
    <property type="entry name" value="Glyco_hydro_2_N"/>
</dbReference>
<dbReference type="Gene3D" id="2.60.40.10">
    <property type="entry name" value="Immunoglobulins"/>
    <property type="match status" value="1"/>
</dbReference>
<proteinExistence type="inferred from homology"/>
<comment type="caution">
    <text evidence="8">The sequence shown here is derived from an EMBL/GenBank/DDBJ whole genome shotgun (WGS) entry which is preliminary data.</text>
</comment>
<dbReference type="SUPFAM" id="SSF49785">
    <property type="entry name" value="Galactose-binding domain-like"/>
    <property type="match status" value="1"/>
</dbReference>
<feature type="domain" description="Glycosyl hydrolases family 2 sugar binding" evidence="6">
    <location>
        <begin position="65"/>
        <end position="234"/>
    </location>
</feature>
<dbReference type="Pfam" id="PF02836">
    <property type="entry name" value="Glyco_hydro_2_C"/>
    <property type="match status" value="1"/>
</dbReference>
<organism evidence="8">
    <name type="scientific">Ignavibacterium album</name>
    <dbReference type="NCBI Taxonomy" id="591197"/>
    <lineage>
        <taxon>Bacteria</taxon>
        <taxon>Pseudomonadati</taxon>
        <taxon>Ignavibacteriota</taxon>
        <taxon>Ignavibacteria</taxon>
        <taxon>Ignavibacteriales</taxon>
        <taxon>Ignavibacteriaceae</taxon>
        <taxon>Ignavibacterium</taxon>
    </lineage>
</organism>
<feature type="domain" description="Secretion system C-terminal sorting" evidence="7">
    <location>
        <begin position="700"/>
        <end position="773"/>
    </location>
</feature>
<feature type="domain" description="Glycoside hydrolase family 2 catalytic" evidence="5">
    <location>
        <begin position="371"/>
        <end position="656"/>
    </location>
</feature>
<dbReference type="InterPro" id="IPR036156">
    <property type="entry name" value="Beta-gal/glucu_dom_sf"/>
</dbReference>
<dbReference type="PANTHER" id="PTHR42732:SF1">
    <property type="entry name" value="BETA-MANNOSIDASE"/>
    <property type="match status" value="1"/>
</dbReference>
<dbReference type="Pfam" id="PF18962">
    <property type="entry name" value="Por_Secre_tail"/>
    <property type="match status" value="1"/>
</dbReference>
<evidence type="ECO:0000256" key="2">
    <source>
        <dbReference type="ARBA" id="ARBA00022801"/>
    </source>
</evidence>
<evidence type="ECO:0000313" key="8">
    <source>
        <dbReference type="EMBL" id="HGT46435.1"/>
    </source>
</evidence>
<dbReference type="Pfam" id="PF00703">
    <property type="entry name" value="Glyco_hydro_2"/>
    <property type="match status" value="1"/>
</dbReference>
<dbReference type="InterPro" id="IPR008979">
    <property type="entry name" value="Galactose-bd-like_sf"/>
</dbReference>
<dbReference type="Pfam" id="PF02837">
    <property type="entry name" value="Glyco_hydro_2_N"/>
    <property type="match status" value="1"/>
</dbReference>
<dbReference type="Gene3D" id="2.60.40.4070">
    <property type="match status" value="1"/>
</dbReference>
<evidence type="ECO:0000259" key="5">
    <source>
        <dbReference type="Pfam" id="PF02836"/>
    </source>
</evidence>
<feature type="domain" description="Glycoside hydrolase family 2 immunoglobulin-like beta-sandwich" evidence="4">
    <location>
        <begin position="252"/>
        <end position="364"/>
    </location>
</feature>
<dbReference type="GO" id="GO:0004553">
    <property type="term" value="F:hydrolase activity, hydrolyzing O-glycosyl compounds"/>
    <property type="evidence" value="ECO:0007669"/>
    <property type="project" value="InterPro"/>
</dbReference>
<evidence type="ECO:0000259" key="4">
    <source>
        <dbReference type="Pfam" id="PF00703"/>
    </source>
</evidence>
<dbReference type="SUPFAM" id="SSF51445">
    <property type="entry name" value="(Trans)glycosidases"/>
    <property type="match status" value="1"/>
</dbReference>
<sequence>MSNKIKFSFSLIIFLTISFFQDINSQVASLEATFTLKSVDGIKIPFQYGMPVPTFEKQNRLMINLAGQWKKQRFNASDNITLAKRDSAGYQNLLNEAQGRHSSSYDDSGWENKILPSVENQMNPYPNVPEYYQDGVWYRKNFVVPDSLNGKFIKLIFYAVNYVADVWINNVYVGYHEGGYTSFAFDVSQILNYGGNNVIAVRVDNPAWGTRNDIVPYTNCDWFNYTGIIHDVYLEVSEPVSVIRTNVVPLDLNGQIQTTVVLNNKSTSDTNAEVTLEVFNADINEFNINSEKASDLVGTPASVSGTTQNTFLINPDSIKVWRTNLIVNNPKLWSPKTPNLYIMKVTIRVDGNVVDSYYTQFGIRTIKSMVDKVYLNNNPAFFTGVARHEDHPIFGRSIPVDSIYSDLLKVKSVKATMLRTAHYPNHPYTYQITDRLGIVVVEEIPVWWFDTALAWVIQNSARHIHEQMFREMVFRDYNRPSIILWSTTNECLDVDNRKVFITRVKQDLNFNYPDGRLITQSAAADRPGPNDPSQSSCDVAGWTMYFGIFHGGTYYEGTRYFLTLANYYYPEKPILDTEFGYWSGELNAPSGQAAQVTVFKETFNAFTYRASVIRNDGTYRDGGYLMGATWWCIFDWYSHQHPNGFQSMGLYRMNRDTIKAVGDTLRTYYTPFYNLGGIITDVSENSQEEIPTEYSLEQNFPNPFNPVTKIRYTIPGLTLLDPQIEKLVTLKVYDVLGNEISTLVNEEKQAGNYEIEFDGSKLPSGIYFYQLKVRDRFSNSGQSFIQTRKMILLK</sequence>
<name>A0A832G650_9BACT</name>
<keyword evidence="3" id="KW-0326">Glycosidase</keyword>
<dbReference type="InterPro" id="IPR013783">
    <property type="entry name" value="Ig-like_fold"/>
</dbReference>
<dbReference type="PANTHER" id="PTHR42732">
    <property type="entry name" value="BETA-GALACTOSIDASE"/>
    <property type="match status" value="1"/>
</dbReference>
<dbReference type="InterPro" id="IPR051913">
    <property type="entry name" value="GH2_Domain-Containing"/>
</dbReference>
<evidence type="ECO:0000259" key="6">
    <source>
        <dbReference type="Pfam" id="PF02837"/>
    </source>
</evidence>
<dbReference type="AlphaFoldDB" id="A0A832G650"/>
<accession>A0A832G650</accession>
<dbReference type="InterPro" id="IPR006102">
    <property type="entry name" value="Ig-like_GH2"/>
</dbReference>
<dbReference type="InterPro" id="IPR017853">
    <property type="entry name" value="GH"/>
</dbReference>